<proteinExistence type="predicted"/>
<evidence type="ECO:0000259" key="1">
    <source>
        <dbReference type="PROSITE" id="PS50878"/>
    </source>
</evidence>
<dbReference type="GO" id="GO:0071897">
    <property type="term" value="P:DNA biosynthetic process"/>
    <property type="evidence" value="ECO:0007669"/>
    <property type="project" value="UniProtKB-ARBA"/>
</dbReference>
<evidence type="ECO:0000313" key="3">
    <source>
        <dbReference type="Proteomes" id="UP001314205"/>
    </source>
</evidence>
<dbReference type="Gene3D" id="3.60.10.10">
    <property type="entry name" value="Endonuclease/exonuclease/phosphatase"/>
    <property type="match status" value="1"/>
</dbReference>
<feature type="domain" description="Reverse transcriptase" evidence="1">
    <location>
        <begin position="502"/>
        <end position="754"/>
    </location>
</feature>
<dbReference type="EMBL" id="CAVLGL010000068">
    <property type="protein sequence ID" value="CAK1584851.1"/>
    <property type="molecule type" value="Genomic_DNA"/>
</dbReference>
<dbReference type="Pfam" id="PF00078">
    <property type="entry name" value="RVT_1"/>
    <property type="match status" value="1"/>
</dbReference>
<dbReference type="SUPFAM" id="SSF56672">
    <property type="entry name" value="DNA/RNA polymerases"/>
    <property type="match status" value="1"/>
</dbReference>
<reference evidence="2 3" key="1">
    <citation type="submission" date="2023-11" db="EMBL/GenBank/DDBJ databases">
        <authorList>
            <person name="Hedman E."/>
            <person name="Englund M."/>
            <person name="Stromberg M."/>
            <person name="Nyberg Akerstrom W."/>
            <person name="Nylinder S."/>
            <person name="Jareborg N."/>
            <person name="Kallberg Y."/>
            <person name="Kronander E."/>
        </authorList>
    </citation>
    <scope>NUCLEOTIDE SEQUENCE [LARGE SCALE GENOMIC DNA]</scope>
</reference>
<dbReference type="PANTHER" id="PTHR33332">
    <property type="entry name" value="REVERSE TRANSCRIPTASE DOMAIN-CONTAINING PROTEIN"/>
    <property type="match status" value="1"/>
</dbReference>
<dbReference type="AlphaFoldDB" id="A0AAV1KSV3"/>
<keyword evidence="3" id="KW-1185">Reference proteome</keyword>
<organism evidence="2 3">
    <name type="scientific">Parnassius mnemosyne</name>
    <name type="common">clouded apollo</name>
    <dbReference type="NCBI Taxonomy" id="213953"/>
    <lineage>
        <taxon>Eukaryota</taxon>
        <taxon>Metazoa</taxon>
        <taxon>Ecdysozoa</taxon>
        <taxon>Arthropoda</taxon>
        <taxon>Hexapoda</taxon>
        <taxon>Insecta</taxon>
        <taxon>Pterygota</taxon>
        <taxon>Neoptera</taxon>
        <taxon>Endopterygota</taxon>
        <taxon>Lepidoptera</taxon>
        <taxon>Glossata</taxon>
        <taxon>Ditrysia</taxon>
        <taxon>Papilionoidea</taxon>
        <taxon>Papilionidae</taxon>
        <taxon>Parnassiinae</taxon>
        <taxon>Parnassini</taxon>
        <taxon>Parnassius</taxon>
        <taxon>Driopa</taxon>
    </lineage>
</organism>
<protein>
    <recommendedName>
        <fullName evidence="1">Reverse transcriptase domain-containing protein</fullName>
    </recommendedName>
</protein>
<dbReference type="InterPro" id="IPR036691">
    <property type="entry name" value="Endo/exonu/phosph_ase_sf"/>
</dbReference>
<comment type="caution">
    <text evidence="2">The sequence shown here is derived from an EMBL/GenBank/DDBJ whole genome shotgun (WGS) entry which is preliminary data.</text>
</comment>
<dbReference type="PROSITE" id="PS50878">
    <property type="entry name" value="RT_POL"/>
    <property type="match status" value="1"/>
</dbReference>
<dbReference type="Proteomes" id="UP001314205">
    <property type="component" value="Unassembled WGS sequence"/>
</dbReference>
<dbReference type="SUPFAM" id="SSF56219">
    <property type="entry name" value="DNase I-like"/>
    <property type="match status" value="1"/>
</dbReference>
<accession>A0AAV1KSV3</accession>
<name>A0AAV1KSV3_9NEOP</name>
<sequence>MVYYSLKFTRLKIYYQNVRGIRTKLKDVYCQIACCDYDVIVFTETWLLNGIYDSEITDDRYVLYRRDRSKRIFNSKDSGGGVLIGISRKYKSYRVLDYESSCDDLWVKLLLPSCNGIQEISICGVYLPSPIKVNILDHFISNANRVLEEVAECLILGDFNINTINWIYNNDSIVNSRLCANSKVEQSLWDFITLNDLRQHNDLLNHNKRILDLVLSNMDNINISKPSHVLSKIDLHHPPVQVSLTFSKKVVNIPITTHTKLNYFKADYNSICTALQEIEWHWEFSSCVSVDAMVEKFYYIIRELIHKHVPRKIVKNNKYPYWFSKQLIKRLNEKNRLRLRVKKYNNPMDMISLNLLKKRCSRMSVACFNSYTASLENKIVTNPKLFWSYIKQKRGGSSNYPRAMSNGVEVSENIETISDYFASHFSSVYDNSFNIVPSTHPGSVDRQNITPLNTVTLTETQIKEVLHKLNINKGAGPDLIPPIFVCKTANEISLPLMLIYNKSLQAGVFPSVWKDSNIVPVFKCNDKSIVSNYRPIAILSVLAKVFEALICPILSWHLKQYLSNNQHGFMKGRSTASNLVSYVESLVGAVDSRVQVDAVYTDFSKAFDTVNHSILLEKLQLYGVTGPLLGWFASYLTDREMKVVLNGICSSPYAASSGIPQGSHLGPYLFTLFMNDIEQCFQNSEAHLFADDLKAIKMIRNQEDILLFQSDLDRLADWCDQNKMSLNIKKCKHIRFTRNRGIVNSRYSIYNELLEEVHVIKDLGIQMDPKLKFDLHINDCVLKASKMLGFVLRESGNFKKPATKIILYNSLVRSHLEYCSVVWSPSYRIHIDRIEKVQKRFLWHLTRSCNMTRTLKSYEERLSHFKIPSLETRRKIIDLLFLKKLVTGFLDCPDLLSRINFNVPHRLPISCNSKLFLAPQGRTNLRSHCSLTRMFALYKEYQSRIDLFSTSMAVIKKVVIGD</sequence>
<dbReference type="InterPro" id="IPR043502">
    <property type="entry name" value="DNA/RNA_pol_sf"/>
</dbReference>
<dbReference type="InterPro" id="IPR000477">
    <property type="entry name" value="RT_dom"/>
</dbReference>
<gene>
    <name evidence="2" type="ORF">PARMNEM_LOCUS6023</name>
</gene>
<evidence type="ECO:0000313" key="2">
    <source>
        <dbReference type="EMBL" id="CAK1584851.1"/>
    </source>
</evidence>
<dbReference type="CDD" id="cd01650">
    <property type="entry name" value="RT_nLTR_like"/>
    <property type="match status" value="1"/>
</dbReference>